<dbReference type="KEGG" id="acoa:RB602_14170"/>
<proteinExistence type="inferred from homology"/>
<evidence type="ECO:0000313" key="4">
    <source>
        <dbReference type="Proteomes" id="UP001302429"/>
    </source>
</evidence>
<evidence type="ECO:0000313" key="3">
    <source>
        <dbReference type="EMBL" id="WOE74964.1"/>
    </source>
</evidence>
<name>A0AA97F5Z5_9SPHN</name>
<dbReference type="PANTHER" id="PTHR43669">
    <property type="entry name" value="5-KETO-D-GLUCONATE 5-REDUCTASE"/>
    <property type="match status" value="1"/>
</dbReference>
<dbReference type="Proteomes" id="UP001302429">
    <property type="component" value="Chromosome"/>
</dbReference>
<dbReference type="PANTHER" id="PTHR43669:SF3">
    <property type="entry name" value="ALCOHOL DEHYDROGENASE, PUTATIVE (AFU_ORTHOLOGUE AFUA_3G03445)-RELATED"/>
    <property type="match status" value="1"/>
</dbReference>
<sequence length="270" mass="28269">MAGLEDFAGKTALVTGAGAGIGEMLARKLAEAGMTVCVQDIREEAAQAVADDIGGEAFALGGDISDRDSLAAAAQSLADRNIALNLLWLNAGAGVGAPVLKGKANAIDWAFSVNVMGMIWSMQAFWPLIEAASGPRHVGFTASSASLVAPDGDFPLYALTKHGSFATAEALSAELQAEGIASTILCPGLLNTDIWDGARARPERFGGARRMDPAISGMWKAAQTPDVMWPFIAEKLASGGGYLVCPTDADLIERFDERHQAIRGGFWPLY</sequence>
<dbReference type="RefSeq" id="WP_317081452.1">
    <property type="nucleotide sequence ID" value="NZ_CP136594.1"/>
</dbReference>
<organism evidence="3 4">
    <name type="scientific">Alterisphingorhabdus coralli</name>
    <dbReference type="NCBI Taxonomy" id="3071408"/>
    <lineage>
        <taxon>Bacteria</taxon>
        <taxon>Pseudomonadati</taxon>
        <taxon>Pseudomonadota</taxon>
        <taxon>Alphaproteobacteria</taxon>
        <taxon>Sphingomonadales</taxon>
        <taxon>Sphingomonadaceae</taxon>
        <taxon>Alterisphingorhabdus (ex Yan et al. 2024)</taxon>
    </lineage>
</organism>
<dbReference type="AlphaFoldDB" id="A0AA97F5Z5"/>
<dbReference type="Pfam" id="PF00106">
    <property type="entry name" value="adh_short"/>
    <property type="match status" value="1"/>
</dbReference>
<evidence type="ECO:0000256" key="2">
    <source>
        <dbReference type="ARBA" id="ARBA00023002"/>
    </source>
</evidence>
<gene>
    <name evidence="3" type="ORF">RB602_14170</name>
</gene>
<dbReference type="InterPro" id="IPR036291">
    <property type="entry name" value="NAD(P)-bd_dom_sf"/>
</dbReference>
<evidence type="ECO:0000256" key="1">
    <source>
        <dbReference type="ARBA" id="ARBA00006484"/>
    </source>
</evidence>
<comment type="similarity">
    <text evidence="1">Belongs to the short-chain dehydrogenases/reductases (SDR) family.</text>
</comment>
<reference evidence="3 4" key="1">
    <citation type="submission" date="2023-10" db="EMBL/GenBank/DDBJ databases">
        <title>Complete genome sequence of a Sphingomonadaceae bacterium.</title>
        <authorList>
            <person name="Yan C."/>
        </authorList>
    </citation>
    <scope>NUCLEOTIDE SEQUENCE [LARGE SCALE GENOMIC DNA]</scope>
    <source>
        <strain evidence="3 4">SCSIO 66989</strain>
    </source>
</reference>
<dbReference type="PRINTS" id="PR00081">
    <property type="entry name" value="GDHRDH"/>
</dbReference>
<dbReference type="Gene3D" id="3.40.50.720">
    <property type="entry name" value="NAD(P)-binding Rossmann-like Domain"/>
    <property type="match status" value="1"/>
</dbReference>
<dbReference type="CDD" id="cd05233">
    <property type="entry name" value="SDR_c"/>
    <property type="match status" value="1"/>
</dbReference>
<dbReference type="GO" id="GO:0016491">
    <property type="term" value="F:oxidoreductase activity"/>
    <property type="evidence" value="ECO:0007669"/>
    <property type="project" value="UniProtKB-KW"/>
</dbReference>
<keyword evidence="4" id="KW-1185">Reference proteome</keyword>
<dbReference type="EMBL" id="CP136594">
    <property type="protein sequence ID" value="WOE74964.1"/>
    <property type="molecule type" value="Genomic_DNA"/>
</dbReference>
<protein>
    <submittedName>
        <fullName evidence="3">SDR family NAD(P)-dependent oxidoreductase</fullName>
    </submittedName>
</protein>
<dbReference type="SUPFAM" id="SSF51735">
    <property type="entry name" value="NAD(P)-binding Rossmann-fold domains"/>
    <property type="match status" value="1"/>
</dbReference>
<accession>A0AA97F5Z5</accession>
<dbReference type="InterPro" id="IPR002347">
    <property type="entry name" value="SDR_fam"/>
</dbReference>
<keyword evidence="2" id="KW-0560">Oxidoreductase</keyword>